<protein>
    <submittedName>
        <fullName evidence="2">Uncharacterized protein</fullName>
    </submittedName>
</protein>
<dbReference type="AlphaFoldDB" id="A0A8J5RNU0"/>
<dbReference type="Proteomes" id="UP000729402">
    <property type="component" value="Unassembled WGS sequence"/>
</dbReference>
<comment type="caution">
    <text evidence="2">The sequence shown here is derived from an EMBL/GenBank/DDBJ whole genome shotgun (WGS) entry which is preliminary data.</text>
</comment>
<accession>A0A8J5RNU0</accession>
<dbReference type="EMBL" id="JAAALK010000290">
    <property type="protein sequence ID" value="KAG8047380.1"/>
    <property type="molecule type" value="Genomic_DNA"/>
</dbReference>
<evidence type="ECO:0000313" key="2">
    <source>
        <dbReference type="EMBL" id="KAG8047380.1"/>
    </source>
</evidence>
<proteinExistence type="predicted"/>
<sequence length="163" mass="17132">MGVWQSRGSEGAMRCVTGDSARHGSAEAAGLQGGDGTCERGLSEVRGYESRGLQGADMTHDGELNEVRGMWKPRGSNEATGRATGDSTRYGGAEALGLRGGDRTHEGGFSEVEALWNPWGSKGAMGCATGDSERYGGCGSREAPRGRWDAREGTQRGMGVWKS</sequence>
<reference evidence="2" key="1">
    <citation type="journal article" date="2021" name="bioRxiv">
        <title>Whole Genome Assembly and Annotation of Northern Wild Rice, Zizania palustris L., Supports a Whole Genome Duplication in the Zizania Genus.</title>
        <authorList>
            <person name="Haas M."/>
            <person name="Kono T."/>
            <person name="Macchietto M."/>
            <person name="Millas R."/>
            <person name="McGilp L."/>
            <person name="Shao M."/>
            <person name="Duquette J."/>
            <person name="Hirsch C.N."/>
            <person name="Kimball J."/>
        </authorList>
    </citation>
    <scope>NUCLEOTIDE SEQUENCE</scope>
    <source>
        <tissue evidence="2">Fresh leaf tissue</tissue>
    </source>
</reference>
<reference evidence="2" key="2">
    <citation type="submission" date="2021-02" db="EMBL/GenBank/DDBJ databases">
        <authorList>
            <person name="Kimball J.A."/>
            <person name="Haas M.W."/>
            <person name="Macchietto M."/>
            <person name="Kono T."/>
            <person name="Duquette J."/>
            <person name="Shao M."/>
        </authorList>
    </citation>
    <scope>NUCLEOTIDE SEQUENCE</scope>
    <source>
        <tissue evidence="2">Fresh leaf tissue</tissue>
    </source>
</reference>
<gene>
    <name evidence="2" type="ORF">GUJ93_ZPchr0008g12139</name>
</gene>
<organism evidence="2 3">
    <name type="scientific">Zizania palustris</name>
    <name type="common">Northern wild rice</name>
    <dbReference type="NCBI Taxonomy" id="103762"/>
    <lineage>
        <taxon>Eukaryota</taxon>
        <taxon>Viridiplantae</taxon>
        <taxon>Streptophyta</taxon>
        <taxon>Embryophyta</taxon>
        <taxon>Tracheophyta</taxon>
        <taxon>Spermatophyta</taxon>
        <taxon>Magnoliopsida</taxon>
        <taxon>Liliopsida</taxon>
        <taxon>Poales</taxon>
        <taxon>Poaceae</taxon>
        <taxon>BOP clade</taxon>
        <taxon>Oryzoideae</taxon>
        <taxon>Oryzeae</taxon>
        <taxon>Zizaniinae</taxon>
        <taxon>Zizania</taxon>
    </lineage>
</organism>
<evidence type="ECO:0000256" key="1">
    <source>
        <dbReference type="SAM" id="MobiDB-lite"/>
    </source>
</evidence>
<evidence type="ECO:0000313" key="3">
    <source>
        <dbReference type="Proteomes" id="UP000729402"/>
    </source>
</evidence>
<feature type="region of interest" description="Disordered" evidence="1">
    <location>
        <begin position="68"/>
        <end position="105"/>
    </location>
</feature>
<feature type="compositionally biased region" description="Basic and acidic residues" evidence="1">
    <location>
        <begin position="142"/>
        <end position="154"/>
    </location>
</feature>
<keyword evidence="3" id="KW-1185">Reference proteome</keyword>
<name>A0A8J5RNU0_ZIZPA</name>
<feature type="region of interest" description="Disordered" evidence="1">
    <location>
        <begin position="132"/>
        <end position="163"/>
    </location>
</feature>